<accession>A0A2B7Z117</accession>
<sequence>MPYAPESYLAPEKGRVFKKHLSMQKIEELQCSTKAVKSMMNVVTKLKSRFLPLAKGQVGPSIQAIMKNNSTTNQTWWRDQPSYAGVSTMAETKDWDSCQTSF</sequence>
<reference evidence="1 2" key="1">
    <citation type="submission" date="2017-10" db="EMBL/GenBank/DDBJ databases">
        <title>Comparative genomics in systemic dimorphic fungi from Ajellomycetaceae.</title>
        <authorList>
            <person name="Munoz J.F."/>
            <person name="Mcewen J.G."/>
            <person name="Clay O.K."/>
            <person name="Cuomo C.A."/>
        </authorList>
    </citation>
    <scope>NUCLEOTIDE SEQUENCE [LARGE SCALE GENOMIC DNA]</scope>
    <source>
        <strain evidence="1 2">UAMH4076</strain>
    </source>
</reference>
<protein>
    <submittedName>
        <fullName evidence="1">Uncharacterized protein</fullName>
    </submittedName>
</protein>
<dbReference type="Proteomes" id="UP000226031">
    <property type="component" value="Unassembled WGS sequence"/>
</dbReference>
<evidence type="ECO:0000313" key="1">
    <source>
        <dbReference type="EMBL" id="PGH30044.1"/>
    </source>
</evidence>
<evidence type="ECO:0000313" key="2">
    <source>
        <dbReference type="Proteomes" id="UP000226031"/>
    </source>
</evidence>
<proteinExistence type="predicted"/>
<organism evidence="1 2">
    <name type="scientific">[Emmonsia] crescens</name>
    <dbReference type="NCBI Taxonomy" id="73230"/>
    <lineage>
        <taxon>Eukaryota</taxon>
        <taxon>Fungi</taxon>
        <taxon>Dikarya</taxon>
        <taxon>Ascomycota</taxon>
        <taxon>Pezizomycotina</taxon>
        <taxon>Eurotiomycetes</taxon>
        <taxon>Eurotiomycetidae</taxon>
        <taxon>Onygenales</taxon>
        <taxon>Ajellomycetaceae</taxon>
        <taxon>Emergomyces</taxon>
    </lineage>
</organism>
<dbReference type="AlphaFoldDB" id="A0A2B7Z117"/>
<comment type="caution">
    <text evidence="1">The sequence shown here is derived from an EMBL/GenBank/DDBJ whole genome shotgun (WGS) entry which is preliminary data.</text>
</comment>
<dbReference type="EMBL" id="PDND01000195">
    <property type="protein sequence ID" value="PGH30044.1"/>
    <property type="molecule type" value="Genomic_DNA"/>
</dbReference>
<keyword evidence="2" id="KW-1185">Reference proteome</keyword>
<gene>
    <name evidence="1" type="ORF">GX50_07200</name>
</gene>
<name>A0A2B7Z117_9EURO</name>